<protein>
    <submittedName>
        <fullName evidence="1">Uncharacterized protein</fullName>
    </submittedName>
</protein>
<gene>
    <name evidence="1" type="ORF">DD237_007564</name>
</gene>
<name>A0A425CB32_9STRA</name>
<sequence>MEAAIGVMIKTMSSHYKDDVLVKVLVAGLESNSIIADHLLEFQLLKWENDGKTAEQVSTLLKLNEASPDKFMNRLEMVWVEYVYVLIRSNPDLSNVLMTDATMARIAKILDSALADDMTLLGVRVQELRDEQYTQWIQRDITLENAKVMLLKEGVDEKLIKTIRSGYANFLRETRYEDPLPRLRRV</sequence>
<reference evidence="1 2" key="1">
    <citation type="submission" date="2018-06" db="EMBL/GenBank/DDBJ databases">
        <title>Comparative genomics of downy mildews reveals potential adaptations to biotrophy.</title>
        <authorList>
            <person name="Fletcher K."/>
            <person name="Klosterman S.J."/>
            <person name="Derevnina L."/>
            <person name="Martin F."/>
            <person name="Koike S."/>
            <person name="Reyes Chin-Wo S."/>
            <person name="Mou B."/>
            <person name="Michelmore R."/>
        </authorList>
    </citation>
    <scope>NUCLEOTIDE SEQUENCE [LARGE SCALE GENOMIC DNA]</scope>
    <source>
        <strain evidence="1 2">R13</strain>
    </source>
</reference>
<evidence type="ECO:0000313" key="2">
    <source>
        <dbReference type="Proteomes" id="UP000286097"/>
    </source>
</evidence>
<organism evidence="1 2">
    <name type="scientific">Peronospora effusa</name>
    <dbReference type="NCBI Taxonomy" id="542832"/>
    <lineage>
        <taxon>Eukaryota</taxon>
        <taxon>Sar</taxon>
        <taxon>Stramenopiles</taxon>
        <taxon>Oomycota</taxon>
        <taxon>Peronosporomycetes</taxon>
        <taxon>Peronosporales</taxon>
        <taxon>Peronosporaceae</taxon>
        <taxon>Peronospora</taxon>
    </lineage>
</organism>
<dbReference type="VEuPathDB" id="FungiDB:DD237_007564"/>
<dbReference type="AlphaFoldDB" id="A0A425CB32"/>
<dbReference type="Proteomes" id="UP000286097">
    <property type="component" value="Unassembled WGS sequence"/>
</dbReference>
<accession>A0A425CB32</accession>
<proteinExistence type="predicted"/>
<evidence type="ECO:0000313" key="1">
    <source>
        <dbReference type="EMBL" id="RQM14254.1"/>
    </source>
</evidence>
<comment type="caution">
    <text evidence="1">The sequence shown here is derived from an EMBL/GenBank/DDBJ whole genome shotgun (WGS) entry which is preliminary data.</text>
</comment>
<dbReference type="EMBL" id="QKXF01000212">
    <property type="protein sequence ID" value="RQM14254.1"/>
    <property type="molecule type" value="Genomic_DNA"/>
</dbReference>